<evidence type="ECO:0000256" key="4">
    <source>
        <dbReference type="ARBA" id="ARBA00022692"/>
    </source>
</evidence>
<evidence type="ECO:0000259" key="13">
    <source>
        <dbReference type="PROSITE" id="PS51846"/>
    </source>
</evidence>
<dbReference type="InterPro" id="IPR016169">
    <property type="entry name" value="FAD-bd_PCMH_sub2"/>
</dbReference>
<dbReference type="InterPro" id="IPR005170">
    <property type="entry name" value="Transptr-assoc_dom"/>
</dbReference>
<reference evidence="14 15" key="1">
    <citation type="journal article" date="2021" name="Sci. Rep.">
        <title>The distribution of antibiotic resistance genes in chicken gut microbiota commensals.</title>
        <authorList>
            <person name="Juricova H."/>
            <person name="Matiasovicova J."/>
            <person name="Kubasova T."/>
            <person name="Cejkova D."/>
            <person name="Rychlik I."/>
        </authorList>
    </citation>
    <scope>NUCLEOTIDE SEQUENCE [LARGE SCALE GENOMIC DNA]</scope>
    <source>
        <strain evidence="14 15">An564</strain>
    </source>
</reference>
<comment type="caution">
    <text evidence="14">The sequence shown here is derived from an EMBL/GenBank/DDBJ whole genome shotgun (WGS) entry which is preliminary data.</text>
</comment>
<organism evidence="14 15">
    <name type="scientific">Hydrogenoanaerobacterium saccharovorans</name>
    <dbReference type="NCBI Taxonomy" id="474960"/>
    <lineage>
        <taxon>Bacteria</taxon>
        <taxon>Bacillati</taxon>
        <taxon>Bacillota</taxon>
        <taxon>Clostridia</taxon>
        <taxon>Eubacteriales</taxon>
        <taxon>Oscillospiraceae</taxon>
        <taxon>Hydrogenoanaerobacterium</taxon>
    </lineage>
</organism>
<feature type="transmembrane region" description="Helical" evidence="11">
    <location>
        <begin position="147"/>
        <end position="170"/>
    </location>
</feature>
<name>A0ABS2GMQ6_9FIRM</name>
<dbReference type="RefSeq" id="WP_204721231.1">
    <property type="nucleotide sequence ID" value="NZ_JACSNR010000008.1"/>
</dbReference>
<dbReference type="PROSITE" id="PS51371">
    <property type="entry name" value="CBS"/>
    <property type="match status" value="2"/>
</dbReference>
<dbReference type="Pfam" id="PF00571">
    <property type="entry name" value="CBS"/>
    <property type="match status" value="2"/>
</dbReference>
<keyword evidence="6 10" id="KW-1133">Transmembrane helix</keyword>
<evidence type="ECO:0000256" key="11">
    <source>
        <dbReference type="SAM" id="Phobius"/>
    </source>
</evidence>
<dbReference type="SUPFAM" id="SSF56176">
    <property type="entry name" value="FAD-binding/transporter-associated domain-like"/>
    <property type="match status" value="1"/>
</dbReference>
<comment type="subcellular location">
    <subcellularLocation>
        <location evidence="1">Cell membrane</location>
        <topology evidence="1">Multi-pass membrane protein</topology>
    </subcellularLocation>
</comment>
<proteinExistence type="inferred from homology"/>
<feature type="transmembrane region" description="Helical" evidence="11">
    <location>
        <begin position="71"/>
        <end position="92"/>
    </location>
</feature>
<evidence type="ECO:0000313" key="14">
    <source>
        <dbReference type="EMBL" id="MBM6923702.1"/>
    </source>
</evidence>
<evidence type="ECO:0000256" key="5">
    <source>
        <dbReference type="ARBA" id="ARBA00022737"/>
    </source>
</evidence>
<accession>A0ABS2GMQ6</accession>
<evidence type="ECO:0000256" key="7">
    <source>
        <dbReference type="ARBA" id="ARBA00023122"/>
    </source>
</evidence>
<dbReference type="Proteomes" id="UP000724149">
    <property type="component" value="Unassembled WGS sequence"/>
</dbReference>
<evidence type="ECO:0000256" key="2">
    <source>
        <dbReference type="ARBA" id="ARBA00006337"/>
    </source>
</evidence>
<evidence type="ECO:0000256" key="6">
    <source>
        <dbReference type="ARBA" id="ARBA00022989"/>
    </source>
</evidence>
<dbReference type="PANTHER" id="PTHR22777">
    <property type="entry name" value="HEMOLYSIN-RELATED"/>
    <property type="match status" value="1"/>
</dbReference>
<keyword evidence="7 9" id="KW-0129">CBS domain</keyword>
<dbReference type="Pfam" id="PF01595">
    <property type="entry name" value="CNNM"/>
    <property type="match status" value="1"/>
</dbReference>
<gene>
    <name evidence="14" type="ORF">H9X81_08380</name>
</gene>
<feature type="domain" description="CNNM transmembrane" evidence="13">
    <location>
        <begin position="4"/>
        <end position="206"/>
    </location>
</feature>
<keyword evidence="8 10" id="KW-0472">Membrane</keyword>
<sequence>MDPDSSTIYPALTAFLLLLVLSGLFSAAEAAFTGINDSQTQRRAAEGDKKAQHIMDLIRKPTVFISTVRTGSTLCAMLGLTVLSPSLTGLFLERFYQEMEVPLTAYPVFLILITILVGIVTIALGNILPGRLGDFFPDQTASLLTPFMMVMSILLRPIVWLTLGIANLGLRLLGQNPNQEPDTVTEEEIRMMVTVGEEKGAIEQSEKDMINNIFEFDDRVVTEVMTHRMEMIALKDTVQLDEAVKVARETGYSRIPVYHEDIDDIVGVLYAKDLLLFVNDGCNSKDFNIKKLLHEPFYIPETAKCTELFKDFQRKQLHMAIVIDEYGGTYGMVTMEDLLETIVGNIQDEYDKEENEYQKLSDTEYIIDGWISVDEVEDLLGIKIPDDTEYDTLGGVVVDMLGDLPEEGQHPSVQIDRVRFTVLEVDDRRISRLKAEILPDESSPESGERRD</sequence>
<evidence type="ECO:0000256" key="8">
    <source>
        <dbReference type="ARBA" id="ARBA00023136"/>
    </source>
</evidence>
<protein>
    <submittedName>
        <fullName evidence="14">HlyC/CorC family transporter</fullName>
    </submittedName>
</protein>
<feature type="domain" description="CBS" evidence="12">
    <location>
        <begin position="292"/>
        <end position="349"/>
    </location>
</feature>
<dbReference type="SMART" id="SM01091">
    <property type="entry name" value="CorC_HlyC"/>
    <property type="match status" value="1"/>
</dbReference>
<dbReference type="InterPro" id="IPR044751">
    <property type="entry name" value="Ion_transp-like_CBS"/>
</dbReference>
<dbReference type="PROSITE" id="PS51846">
    <property type="entry name" value="CNNM"/>
    <property type="match status" value="1"/>
</dbReference>
<dbReference type="Gene3D" id="3.30.465.10">
    <property type="match status" value="1"/>
</dbReference>
<dbReference type="CDD" id="cd04590">
    <property type="entry name" value="CBS_pair_CorC_HlyC_assoc"/>
    <property type="match status" value="1"/>
</dbReference>
<evidence type="ECO:0000259" key="12">
    <source>
        <dbReference type="PROSITE" id="PS51371"/>
    </source>
</evidence>
<keyword evidence="15" id="KW-1185">Reference proteome</keyword>
<dbReference type="EMBL" id="JACSNR010000008">
    <property type="protein sequence ID" value="MBM6923702.1"/>
    <property type="molecule type" value="Genomic_DNA"/>
</dbReference>
<dbReference type="Gene3D" id="3.10.580.10">
    <property type="entry name" value="CBS-domain"/>
    <property type="match status" value="1"/>
</dbReference>
<keyword evidence="4 10" id="KW-0812">Transmembrane</keyword>
<dbReference type="InterPro" id="IPR046342">
    <property type="entry name" value="CBS_dom_sf"/>
</dbReference>
<comment type="similarity">
    <text evidence="2">Belongs to the UPF0053 family.</text>
</comment>
<dbReference type="InterPro" id="IPR002550">
    <property type="entry name" value="CNNM"/>
</dbReference>
<dbReference type="InterPro" id="IPR000644">
    <property type="entry name" value="CBS_dom"/>
</dbReference>
<evidence type="ECO:0000256" key="10">
    <source>
        <dbReference type="PROSITE-ProRule" id="PRU01193"/>
    </source>
</evidence>
<dbReference type="SUPFAM" id="SSF54631">
    <property type="entry name" value="CBS-domain pair"/>
    <property type="match status" value="1"/>
</dbReference>
<evidence type="ECO:0000256" key="1">
    <source>
        <dbReference type="ARBA" id="ARBA00004651"/>
    </source>
</evidence>
<evidence type="ECO:0000256" key="9">
    <source>
        <dbReference type="PROSITE-ProRule" id="PRU00703"/>
    </source>
</evidence>
<feature type="transmembrane region" description="Helical" evidence="11">
    <location>
        <begin position="104"/>
        <end position="127"/>
    </location>
</feature>
<keyword evidence="3" id="KW-1003">Cell membrane</keyword>
<feature type="domain" description="CBS" evidence="12">
    <location>
        <begin position="225"/>
        <end position="287"/>
    </location>
</feature>
<dbReference type="SMART" id="SM00116">
    <property type="entry name" value="CBS"/>
    <property type="match status" value="2"/>
</dbReference>
<dbReference type="InterPro" id="IPR036318">
    <property type="entry name" value="FAD-bd_PCMH-like_sf"/>
</dbReference>
<evidence type="ECO:0000313" key="15">
    <source>
        <dbReference type="Proteomes" id="UP000724149"/>
    </source>
</evidence>
<evidence type="ECO:0000256" key="3">
    <source>
        <dbReference type="ARBA" id="ARBA00022475"/>
    </source>
</evidence>
<keyword evidence="5" id="KW-0677">Repeat</keyword>
<dbReference type="Pfam" id="PF03471">
    <property type="entry name" value="CorC_HlyC"/>
    <property type="match status" value="1"/>
</dbReference>
<dbReference type="PANTHER" id="PTHR22777:SF32">
    <property type="entry name" value="UPF0053 INNER MEMBRANE PROTEIN YFJD"/>
    <property type="match status" value="1"/>
</dbReference>